<evidence type="ECO:0000256" key="2">
    <source>
        <dbReference type="ARBA" id="ARBA00022670"/>
    </source>
</evidence>
<proteinExistence type="inferred from homology"/>
<dbReference type="Gene3D" id="2.40.70.10">
    <property type="entry name" value="Acid Proteases"/>
    <property type="match status" value="2"/>
</dbReference>
<evidence type="ECO:0000313" key="9">
    <source>
        <dbReference type="Proteomes" id="UP000322899"/>
    </source>
</evidence>
<dbReference type="SUPFAM" id="SSF50630">
    <property type="entry name" value="Acid proteases"/>
    <property type="match status" value="1"/>
</dbReference>
<feature type="active site" evidence="4">
    <location>
        <position position="233"/>
    </location>
</feature>
<keyword evidence="6" id="KW-0732">Signal</keyword>
<feature type="compositionally biased region" description="Basic and acidic residues" evidence="5">
    <location>
        <begin position="569"/>
        <end position="594"/>
    </location>
</feature>
<dbReference type="Proteomes" id="UP000322899">
    <property type="component" value="Unassembled WGS sequence"/>
</dbReference>
<dbReference type="AlphaFoldDB" id="A0A5A8E5W1"/>
<feature type="region of interest" description="Disordered" evidence="5">
    <location>
        <begin position="660"/>
        <end position="752"/>
    </location>
</feature>
<dbReference type="Pfam" id="PF00026">
    <property type="entry name" value="Asp"/>
    <property type="match status" value="1"/>
</dbReference>
<dbReference type="PANTHER" id="PTHR47966:SF51">
    <property type="entry name" value="BETA-SITE APP-CLEAVING ENZYME, ISOFORM A-RELATED"/>
    <property type="match status" value="1"/>
</dbReference>
<feature type="active site" evidence="4">
    <location>
        <position position="439"/>
    </location>
</feature>
<dbReference type="PRINTS" id="PR00792">
    <property type="entry name" value="PEPSIN"/>
</dbReference>
<dbReference type="EMBL" id="VLTO01000042">
    <property type="protein sequence ID" value="KAA0172839.1"/>
    <property type="molecule type" value="Genomic_DNA"/>
</dbReference>
<dbReference type="PROSITE" id="PS51767">
    <property type="entry name" value="PEPTIDASE_A1"/>
    <property type="match status" value="1"/>
</dbReference>
<organism evidence="8 9">
    <name type="scientific">Cafeteria roenbergensis</name>
    <name type="common">Marine flagellate</name>
    <dbReference type="NCBI Taxonomy" id="33653"/>
    <lineage>
        <taxon>Eukaryota</taxon>
        <taxon>Sar</taxon>
        <taxon>Stramenopiles</taxon>
        <taxon>Bigyra</taxon>
        <taxon>Opalozoa</taxon>
        <taxon>Bicosoecida</taxon>
        <taxon>Cafeteriaceae</taxon>
        <taxon>Cafeteria</taxon>
    </lineage>
</organism>
<comment type="caution">
    <text evidence="8">The sequence shown here is derived from an EMBL/GenBank/DDBJ whole genome shotgun (WGS) entry which is preliminary data.</text>
</comment>
<feature type="chain" id="PRO_5023107160" description="Peptidase A1 domain-containing protein" evidence="6">
    <location>
        <begin position="23"/>
        <end position="820"/>
    </location>
</feature>
<dbReference type="InterPro" id="IPR001461">
    <property type="entry name" value="Aspartic_peptidase_A1"/>
</dbReference>
<evidence type="ECO:0000256" key="3">
    <source>
        <dbReference type="ARBA" id="ARBA00022750"/>
    </source>
</evidence>
<sequence>MKGARSVLAVALAAAVLCGAQAAEADASRRRSAASADLGASAGAQRHGFGPKQERSFSVPLVKGTLDKQTRTALLQELRWAQHGLWNEEEDQRPIYVQRQSHSDAVPRRFQRHSEQAVRAAHNPASLRARTARQTAAQGQLRGGLSEDALGPRFAHAQAGARAGFSTWLSKTASSAVQGFRELAGGWAQEAHHDGEDVTLKAQILTRKRLATYYGRVTLGSGAATKDFDLLFDTGSCEFWVPSKDCKDPVCELHAKFDASANEDDRSPSERNLGSTGNPLPANMVINYLSGGVKGPLRQARLKIGNLVVEYQTVGVAEEIDVPLLMQVKWGGIMGLAYPNSDLSREGVSPVFDTIINDRLLHRNVFGYFIGPTGGMVTFGDIDTDYIVDGETLQWAAVINRGYWTLGLKNVELSYPDGQKYATNVCDSEADGMCRAIVDTGTYLMYGPEDMVQQELRDVQTSSCSLLATMPSVTLVLFGGADNPDVRVTMTPEDYALIFRVPAAGVPEEECNKLAAEHPDADDVESSRCIKECVSGIAPDKDSIWTLGQVLLRTHYTVFDRDHDRVGFARSTHEKNGKTVGTDHGHSADKGHPDGEEEEQDKADEDAEDKDEEDEEEEEEEEEEKAAAKKKAEEEAAKKKAEEEAAKKKAEEEAAKKKAEEEAAKKKAEEEAAKKKAEEEAAKKSVERNTDTKFVGVSSTASSRASHKHGHKAGAGSHHKHAQKAAVASKAASKTLHKAHHKAAQEPEMEAMPTTEEEAIAAEQALERASEAQAADDAQANPMMMGGDLYGFSNPAPVLGDAGMGLTEDEISDAVGGYMQ</sequence>
<evidence type="ECO:0000256" key="4">
    <source>
        <dbReference type="PIRSR" id="PIRSR601461-1"/>
    </source>
</evidence>
<feature type="compositionally biased region" description="Basic residues" evidence="5">
    <location>
        <begin position="705"/>
        <end position="723"/>
    </location>
</feature>
<protein>
    <recommendedName>
        <fullName evidence="7">Peptidase A1 domain-containing protein</fullName>
    </recommendedName>
</protein>
<keyword evidence="2" id="KW-0645">Protease</keyword>
<evidence type="ECO:0000313" key="8">
    <source>
        <dbReference type="EMBL" id="KAA0172839.1"/>
    </source>
</evidence>
<dbReference type="CDD" id="cd05471">
    <property type="entry name" value="pepsin_like"/>
    <property type="match status" value="1"/>
</dbReference>
<dbReference type="OrthoDB" id="771136at2759"/>
<evidence type="ECO:0000256" key="1">
    <source>
        <dbReference type="ARBA" id="ARBA00007447"/>
    </source>
</evidence>
<feature type="domain" description="Peptidase A1" evidence="7">
    <location>
        <begin position="213"/>
        <end position="569"/>
    </location>
</feature>
<reference evidence="8 9" key="1">
    <citation type="submission" date="2019-07" db="EMBL/GenBank/DDBJ databases">
        <title>Genomes of Cafeteria roenbergensis.</title>
        <authorList>
            <person name="Fischer M.G."/>
            <person name="Hackl T."/>
            <person name="Roman M."/>
        </authorList>
    </citation>
    <scope>NUCLEOTIDE SEQUENCE [LARGE SCALE GENOMIC DNA]</scope>
    <source>
        <strain evidence="8 9">E4-10P</strain>
    </source>
</reference>
<dbReference type="InterPro" id="IPR034164">
    <property type="entry name" value="Pepsin-like_dom"/>
</dbReference>
<accession>A0A5A8E5W1</accession>
<comment type="similarity">
    <text evidence="1">Belongs to the peptidase A1 family.</text>
</comment>
<dbReference type="PANTHER" id="PTHR47966">
    <property type="entry name" value="BETA-SITE APP-CLEAVING ENZYME, ISOFORM A-RELATED"/>
    <property type="match status" value="1"/>
</dbReference>
<evidence type="ECO:0000256" key="5">
    <source>
        <dbReference type="SAM" id="MobiDB-lite"/>
    </source>
</evidence>
<keyword evidence="3" id="KW-0064">Aspartyl protease</keyword>
<keyword evidence="3" id="KW-0378">Hydrolase</keyword>
<dbReference type="GO" id="GO:0006508">
    <property type="term" value="P:proteolysis"/>
    <property type="evidence" value="ECO:0007669"/>
    <property type="project" value="UniProtKB-KW"/>
</dbReference>
<evidence type="ECO:0000256" key="6">
    <source>
        <dbReference type="SAM" id="SignalP"/>
    </source>
</evidence>
<feature type="compositionally biased region" description="Low complexity" evidence="5">
    <location>
        <begin position="724"/>
        <end position="734"/>
    </location>
</feature>
<name>A0A5A8E5W1_CAFRO</name>
<gene>
    <name evidence="8" type="ORF">FNF27_05700</name>
</gene>
<dbReference type="InterPro" id="IPR033121">
    <property type="entry name" value="PEPTIDASE_A1"/>
</dbReference>
<dbReference type="InterPro" id="IPR021109">
    <property type="entry name" value="Peptidase_aspartic_dom_sf"/>
</dbReference>
<dbReference type="GO" id="GO:0004190">
    <property type="term" value="F:aspartic-type endopeptidase activity"/>
    <property type="evidence" value="ECO:0007669"/>
    <property type="project" value="UniProtKB-KW"/>
</dbReference>
<feature type="compositionally biased region" description="Acidic residues" evidence="5">
    <location>
        <begin position="595"/>
        <end position="624"/>
    </location>
</feature>
<evidence type="ECO:0000259" key="7">
    <source>
        <dbReference type="PROSITE" id="PS51767"/>
    </source>
</evidence>
<feature type="region of interest" description="Disordered" evidence="5">
    <location>
        <begin position="569"/>
        <end position="633"/>
    </location>
</feature>
<feature type="compositionally biased region" description="Basic and acidic residues" evidence="5">
    <location>
        <begin position="660"/>
        <end position="691"/>
    </location>
</feature>
<feature type="signal peptide" evidence="6">
    <location>
        <begin position="1"/>
        <end position="22"/>
    </location>
</feature>